<organism evidence="1">
    <name type="scientific">Arundo donax</name>
    <name type="common">Giant reed</name>
    <name type="synonym">Donax arundinaceus</name>
    <dbReference type="NCBI Taxonomy" id="35708"/>
    <lineage>
        <taxon>Eukaryota</taxon>
        <taxon>Viridiplantae</taxon>
        <taxon>Streptophyta</taxon>
        <taxon>Embryophyta</taxon>
        <taxon>Tracheophyta</taxon>
        <taxon>Spermatophyta</taxon>
        <taxon>Magnoliopsida</taxon>
        <taxon>Liliopsida</taxon>
        <taxon>Poales</taxon>
        <taxon>Poaceae</taxon>
        <taxon>PACMAD clade</taxon>
        <taxon>Arundinoideae</taxon>
        <taxon>Arundineae</taxon>
        <taxon>Arundo</taxon>
    </lineage>
</organism>
<reference evidence="1" key="2">
    <citation type="journal article" date="2015" name="Data Brief">
        <title>Shoot transcriptome of the giant reed, Arundo donax.</title>
        <authorList>
            <person name="Barrero R.A."/>
            <person name="Guerrero F.D."/>
            <person name="Moolhuijzen P."/>
            <person name="Goolsby J.A."/>
            <person name="Tidwell J."/>
            <person name="Bellgard S.E."/>
            <person name="Bellgard M.I."/>
        </authorList>
    </citation>
    <scope>NUCLEOTIDE SEQUENCE</scope>
    <source>
        <tissue evidence="1">Shoot tissue taken approximately 20 cm above the soil surface</tissue>
    </source>
</reference>
<dbReference type="AlphaFoldDB" id="A0A0A9FIX6"/>
<name>A0A0A9FIX6_ARUDO</name>
<proteinExistence type="predicted"/>
<sequence length="59" mass="6907">MFSLAHFCFILIGTDTRLPEKDVRVEGTKLKNIMQFYCGYSQPRSEDFSKFNLRLSTLL</sequence>
<dbReference type="EMBL" id="GBRH01186732">
    <property type="protein sequence ID" value="JAE11164.1"/>
    <property type="molecule type" value="Transcribed_RNA"/>
</dbReference>
<reference evidence="1" key="1">
    <citation type="submission" date="2014-09" db="EMBL/GenBank/DDBJ databases">
        <authorList>
            <person name="Magalhaes I.L.F."/>
            <person name="Oliveira U."/>
            <person name="Santos F.R."/>
            <person name="Vidigal T.H.D.A."/>
            <person name="Brescovit A.D."/>
            <person name="Santos A.J."/>
        </authorList>
    </citation>
    <scope>NUCLEOTIDE SEQUENCE</scope>
    <source>
        <tissue evidence="1">Shoot tissue taken approximately 20 cm above the soil surface</tissue>
    </source>
</reference>
<evidence type="ECO:0000313" key="1">
    <source>
        <dbReference type="EMBL" id="JAE11164.1"/>
    </source>
</evidence>
<accession>A0A0A9FIX6</accession>
<protein>
    <submittedName>
        <fullName evidence="1">Uncharacterized protein</fullName>
    </submittedName>
</protein>